<keyword evidence="2" id="KW-1185">Reference proteome</keyword>
<dbReference type="RefSeq" id="WP_254012512.1">
    <property type="nucleotide sequence ID" value="NZ_JAMZMM010000138.1"/>
</dbReference>
<accession>A0AAE3KMQ8</accession>
<protein>
    <recommendedName>
        <fullName evidence="3">HNH endonuclease</fullName>
    </recommendedName>
</protein>
<name>A0AAE3KMQ8_9CYAN</name>
<evidence type="ECO:0000313" key="1">
    <source>
        <dbReference type="EMBL" id="MCP2729735.1"/>
    </source>
</evidence>
<gene>
    <name evidence="1" type="ORF">NJ959_14880</name>
</gene>
<organism evidence="1 2">
    <name type="scientific">Limnofasciculus baicalensis BBK-W-15</name>
    <dbReference type="NCBI Taxonomy" id="2699891"/>
    <lineage>
        <taxon>Bacteria</taxon>
        <taxon>Bacillati</taxon>
        <taxon>Cyanobacteriota</taxon>
        <taxon>Cyanophyceae</taxon>
        <taxon>Coleofasciculales</taxon>
        <taxon>Coleofasciculaceae</taxon>
        <taxon>Limnofasciculus</taxon>
        <taxon>Limnofasciculus baicalensis</taxon>
    </lineage>
</organism>
<evidence type="ECO:0000313" key="2">
    <source>
        <dbReference type="Proteomes" id="UP001204953"/>
    </source>
</evidence>
<dbReference type="Proteomes" id="UP001204953">
    <property type="component" value="Unassembled WGS sequence"/>
</dbReference>
<proteinExistence type="predicted"/>
<comment type="caution">
    <text evidence="1">The sequence shown here is derived from an EMBL/GenBank/DDBJ whole genome shotgun (WGS) entry which is preliminary data.</text>
</comment>
<evidence type="ECO:0008006" key="3">
    <source>
        <dbReference type="Google" id="ProtNLM"/>
    </source>
</evidence>
<dbReference type="EMBL" id="JAMZMM010000138">
    <property type="protein sequence ID" value="MCP2729735.1"/>
    <property type="molecule type" value="Genomic_DNA"/>
</dbReference>
<reference evidence="1" key="1">
    <citation type="submission" date="2022-06" db="EMBL/GenBank/DDBJ databases">
        <title>New cyanobacteria of genus Symplocastrum in benthos of Lake Baikal.</title>
        <authorList>
            <person name="Sorokovikova E."/>
            <person name="Tikhonova I."/>
            <person name="Krasnopeev A."/>
            <person name="Evseev P."/>
            <person name="Gladkikh A."/>
            <person name="Belykh O."/>
        </authorList>
    </citation>
    <scope>NUCLEOTIDE SEQUENCE</scope>
    <source>
        <strain evidence="1">BBK-W-15</strain>
    </source>
</reference>
<dbReference type="AlphaFoldDB" id="A0AAE3KMQ8"/>
<sequence>MSNLSETIRQRVRERAGGRCEYCLSHQDYIMGFLQVDRWKPVAKGGAEE</sequence>